<accession>A0A099NV38</accession>
<dbReference type="PANTHER" id="PTHR10606">
    <property type="entry name" value="6-PHOSPHOFRUCTO-2-KINASE/FRUCTOSE-2,6-BISPHOSPHATASE"/>
    <property type="match status" value="1"/>
</dbReference>
<dbReference type="InterPro" id="IPR013079">
    <property type="entry name" value="6Phosfructo_kin"/>
</dbReference>
<dbReference type="EMBL" id="JQFK01000070">
    <property type="protein sequence ID" value="KGK36440.1"/>
    <property type="molecule type" value="Genomic_DNA"/>
</dbReference>
<dbReference type="Gene3D" id="3.40.50.300">
    <property type="entry name" value="P-loop containing nucleotide triphosphate hydrolases"/>
    <property type="match status" value="1"/>
</dbReference>
<dbReference type="InterPro" id="IPR027417">
    <property type="entry name" value="P-loop_NTPase"/>
</dbReference>
<dbReference type="SUPFAM" id="SSF52540">
    <property type="entry name" value="P-loop containing nucleoside triphosphate hydrolases"/>
    <property type="match status" value="1"/>
</dbReference>
<evidence type="ECO:0000259" key="4">
    <source>
        <dbReference type="Pfam" id="PF01591"/>
    </source>
</evidence>
<protein>
    <recommendedName>
        <fullName evidence="4">6-phosphofructo-2-kinase domain-containing protein</fullName>
    </recommendedName>
</protein>
<dbReference type="Pfam" id="PF01591">
    <property type="entry name" value="6PF2K"/>
    <property type="match status" value="1"/>
</dbReference>
<dbReference type="GO" id="GO:0003873">
    <property type="term" value="F:6-phosphofructo-2-kinase activity"/>
    <property type="evidence" value="ECO:0007669"/>
    <property type="project" value="InterPro"/>
</dbReference>
<keyword evidence="1" id="KW-0547">Nucleotide-binding</keyword>
<proteinExistence type="predicted"/>
<feature type="compositionally biased region" description="Polar residues" evidence="3">
    <location>
        <begin position="33"/>
        <end position="42"/>
    </location>
</feature>
<organism evidence="5 6">
    <name type="scientific">Pichia kudriavzevii</name>
    <name type="common">Yeast</name>
    <name type="synonym">Issatchenkia orientalis</name>
    <dbReference type="NCBI Taxonomy" id="4909"/>
    <lineage>
        <taxon>Eukaryota</taxon>
        <taxon>Fungi</taxon>
        <taxon>Dikarya</taxon>
        <taxon>Ascomycota</taxon>
        <taxon>Saccharomycotina</taxon>
        <taxon>Pichiomycetes</taxon>
        <taxon>Pichiales</taxon>
        <taxon>Pichiaceae</taxon>
        <taxon>Pichia</taxon>
    </lineage>
</organism>
<evidence type="ECO:0000256" key="2">
    <source>
        <dbReference type="ARBA" id="ARBA00022840"/>
    </source>
</evidence>
<dbReference type="InterPro" id="IPR003094">
    <property type="entry name" value="6Pfruct_kin"/>
</dbReference>
<name>A0A099NV38_PICKU</name>
<reference evidence="6" key="1">
    <citation type="journal article" date="2014" name="Microb. Cell Fact.">
        <title>Exploiting Issatchenkia orientalis SD108 for succinic acid production.</title>
        <authorList>
            <person name="Xiao H."/>
            <person name="Shao Z."/>
            <person name="Jiang Y."/>
            <person name="Dole S."/>
            <person name="Zhao H."/>
        </authorList>
    </citation>
    <scope>NUCLEOTIDE SEQUENCE [LARGE SCALE GENOMIC DNA]</scope>
    <source>
        <strain evidence="6">SD108</strain>
    </source>
</reference>
<dbReference type="Proteomes" id="UP000029867">
    <property type="component" value="Unassembled WGS sequence"/>
</dbReference>
<sequence length="561" mass="63978">MPIHRIHLPSQSTVSMNNLDEYFNPPALSHTNSMPVHTIHSNNHTHTKSPSHSNDSLNLLKASTKNSLKFSNSSNSSSGVTLANAQSSSSLHSMLSNQTATTEYSPNLIDDECGDLLKIIDLDIDSDRSVPSQYTTDDEHQKIPYNGTLHEDLTSLNSSNLDVDDTDVHTLRDNIRAQFHLEDDESDDNDDGYFDSDIDHHHASMLSPLTKTTTSTDTCGCSHTIDDTITTVIPDYKDESKWNYKEKWAFVLIGLPACGKSTMIHDFMDYVNQNTDGKVRVDSYNAGEIRRAYELEGHHRFDFNDLKSSQKLRDFYAFEALKNLTDFLVNDKTDIGILDATNTTKVRREAIFDYIKKVSKETGVRINPLLLEVKCSNRALRRYNIEQKSKNKDYKAMPHDNAINDFLGRIYRYENSYEKVTIDEIQHLNVKYFGIDNVGDSIYYDCGLDHHDDTRHQNLTFNQIALDLLYRFLISYRTKYAGEYLTKVDEFYTGGHYKPITTHFSKPVSVDDVKNVQKEPSGTINSVVKHENDESNNCDDKVSHTKVQFPKVLSSSRIDLY</sequence>
<evidence type="ECO:0000256" key="3">
    <source>
        <dbReference type="SAM" id="MobiDB-lite"/>
    </source>
</evidence>
<evidence type="ECO:0000313" key="5">
    <source>
        <dbReference type="EMBL" id="KGK36440.1"/>
    </source>
</evidence>
<dbReference type="GO" id="GO:0005829">
    <property type="term" value="C:cytosol"/>
    <property type="evidence" value="ECO:0007669"/>
    <property type="project" value="TreeGrafter"/>
</dbReference>
<dbReference type="GO" id="GO:0006000">
    <property type="term" value="P:fructose metabolic process"/>
    <property type="evidence" value="ECO:0007669"/>
    <property type="project" value="InterPro"/>
</dbReference>
<dbReference type="HOGENOM" id="CLU_485761_0_0_1"/>
<evidence type="ECO:0000256" key="1">
    <source>
        <dbReference type="ARBA" id="ARBA00022741"/>
    </source>
</evidence>
<gene>
    <name evidence="5" type="ORF">JL09_g4404</name>
</gene>
<dbReference type="GO" id="GO:0006003">
    <property type="term" value="P:fructose 2,6-bisphosphate metabolic process"/>
    <property type="evidence" value="ECO:0007669"/>
    <property type="project" value="InterPro"/>
</dbReference>
<comment type="caution">
    <text evidence="5">The sequence shown here is derived from an EMBL/GenBank/DDBJ whole genome shotgun (WGS) entry which is preliminary data.</text>
</comment>
<dbReference type="eggNOG" id="KOG0234">
    <property type="taxonomic scope" value="Eukaryota"/>
</dbReference>
<dbReference type="VEuPathDB" id="FungiDB:C5L36_0A00650"/>
<keyword evidence="2" id="KW-0067">ATP-binding</keyword>
<feature type="region of interest" description="Disordered" evidence="3">
    <location>
        <begin position="33"/>
        <end position="57"/>
    </location>
</feature>
<dbReference type="GO" id="GO:0005524">
    <property type="term" value="F:ATP binding"/>
    <property type="evidence" value="ECO:0007669"/>
    <property type="project" value="UniProtKB-KW"/>
</dbReference>
<evidence type="ECO:0000313" key="6">
    <source>
        <dbReference type="Proteomes" id="UP000029867"/>
    </source>
</evidence>
<feature type="domain" description="6-phosphofructo-2-kinase" evidence="4">
    <location>
        <begin position="245"/>
        <end position="442"/>
    </location>
</feature>
<dbReference type="AlphaFoldDB" id="A0A099NV38"/>